<proteinExistence type="predicted"/>
<dbReference type="EMBL" id="JARJCN010000071">
    <property type="protein sequence ID" value="KAJ7077672.1"/>
    <property type="molecule type" value="Genomic_DNA"/>
</dbReference>
<sequence length="529" mass="58568">MSTTSSAFKSYFEAALPWLIAHSPSLLYSQQVRVYTLRLAITTSGLLIVILSVSWRSQYTTATEEDPRSIYPYYINASSLVFAHHLLTGFLKFIFMLQASLVLLTLTLSLVGGAFDFLHGCGPANPPYTRARIMLNRSLARPLVRGEASFIVVLRAVVLTLIVLAMAMFAIYTTLLKPVLVPIYTREYQVDHSPNYVKNLGIYAYTDPLLNAKITFWGGMDGEYLLESALTTNAFQVFIQLSNATTELCGTSRWSQDPFPVFIAHCPVPWQEIRNVSVSVNFTALPTVYPASAVYVAPGRGPTQGIIRYTTPVVLLRGADILAPLTWLHRRTMSDFALGLLGSWTRLYPFLDAEISGIQPYPVAHTPHPQIGRVCFVQISVNPWRFVQDYLTVSSITGLAALGGMWTFVDGIFAFIFGAKIFYFLFALEEEGGRRGSALAGVVALIRDRHLSIPSVESDQETDVKDQDLEASNLDEIPLQNMVAANETRGRPMGTPPRVAERARAVIRSWVHGDCLGTSSEVFNTSTQS</sequence>
<name>A0AAD6TU26_9AGAR</name>
<reference evidence="2" key="1">
    <citation type="submission" date="2023-03" db="EMBL/GenBank/DDBJ databases">
        <title>Massive genome expansion in bonnet fungi (Mycena s.s.) driven by repeated elements and novel gene families across ecological guilds.</title>
        <authorList>
            <consortium name="Lawrence Berkeley National Laboratory"/>
            <person name="Harder C.B."/>
            <person name="Miyauchi S."/>
            <person name="Viragh M."/>
            <person name="Kuo A."/>
            <person name="Thoen E."/>
            <person name="Andreopoulos B."/>
            <person name="Lu D."/>
            <person name="Skrede I."/>
            <person name="Drula E."/>
            <person name="Henrissat B."/>
            <person name="Morin E."/>
            <person name="Kohler A."/>
            <person name="Barry K."/>
            <person name="LaButti K."/>
            <person name="Morin E."/>
            <person name="Salamov A."/>
            <person name="Lipzen A."/>
            <person name="Mereny Z."/>
            <person name="Hegedus B."/>
            <person name="Baldrian P."/>
            <person name="Stursova M."/>
            <person name="Weitz H."/>
            <person name="Taylor A."/>
            <person name="Grigoriev I.V."/>
            <person name="Nagy L.G."/>
            <person name="Martin F."/>
            <person name="Kauserud H."/>
        </authorList>
    </citation>
    <scope>NUCLEOTIDE SEQUENCE</scope>
    <source>
        <strain evidence="2">CBHHK173m</strain>
    </source>
</reference>
<feature type="transmembrane region" description="Helical" evidence="1">
    <location>
        <begin position="35"/>
        <end position="53"/>
    </location>
</feature>
<evidence type="ECO:0000313" key="2">
    <source>
        <dbReference type="EMBL" id="KAJ7077672.1"/>
    </source>
</evidence>
<feature type="transmembrane region" description="Helical" evidence="1">
    <location>
        <begin position="73"/>
        <end position="94"/>
    </location>
</feature>
<keyword evidence="1" id="KW-0812">Transmembrane</keyword>
<accession>A0AAD6TU26</accession>
<protein>
    <submittedName>
        <fullName evidence="2">Uncharacterized protein</fullName>
    </submittedName>
</protein>
<comment type="caution">
    <text evidence="2">The sequence shown here is derived from an EMBL/GenBank/DDBJ whole genome shotgun (WGS) entry which is preliminary data.</text>
</comment>
<keyword evidence="1" id="KW-1133">Transmembrane helix</keyword>
<feature type="transmembrane region" description="Helical" evidence="1">
    <location>
        <begin position="148"/>
        <end position="172"/>
    </location>
</feature>
<keyword evidence="3" id="KW-1185">Reference proteome</keyword>
<organism evidence="2 3">
    <name type="scientific">Mycena belliarum</name>
    <dbReference type="NCBI Taxonomy" id="1033014"/>
    <lineage>
        <taxon>Eukaryota</taxon>
        <taxon>Fungi</taxon>
        <taxon>Dikarya</taxon>
        <taxon>Basidiomycota</taxon>
        <taxon>Agaricomycotina</taxon>
        <taxon>Agaricomycetes</taxon>
        <taxon>Agaricomycetidae</taxon>
        <taxon>Agaricales</taxon>
        <taxon>Marasmiineae</taxon>
        <taxon>Mycenaceae</taxon>
        <taxon>Mycena</taxon>
    </lineage>
</organism>
<gene>
    <name evidence="2" type="ORF">B0H15DRAFT_1003432</name>
</gene>
<keyword evidence="1" id="KW-0472">Membrane</keyword>
<evidence type="ECO:0000313" key="3">
    <source>
        <dbReference type="Proteomes" id="UP001222325"/>
    </source>
</evidence>
<feature type="transmembrane region" description="Helical" evidence="1">
    <location>
        <begin position="101"/>
        <end position="118"/>
    </location>
</feature>
<evidence type="ECO:0000256" key="1">
    <source>
        <dbReference type="SAM" id="Phobius"/>
    </source>
</evidence>
<dbReference type="AlphaFoldDB" id="A0AAD6TU26"/>
<feature type="transmembrane region" description="Helical" evidence="1">
    <location>
        <begin position="412"/>
        <end position="428"/>
    </location>
</feature>
<dbReference type="Proteomes" id="UP001222325">
    <property type="component" value="Unassembled WGS sequence"/>
</dbReference>